<dbReference type="Pfam" id="PF03501">
    <property type="entry name" value="S10_plectin"/>
    <property type="match status" value="1"/>
</dbReference>
<evidence type="ECO:0000259" key="7">
    <source>
        <dbReference type="Pfam" id="PF03501"/>
    </source>
</evidence>
<keyword evidence="5" id="KW-0687">Ribonucleoprotein</keyword>
<sequence>MLMPKANRVAIYEHLFKEGVMVAEKNTKAPKHPELETIPNLHVIKALTSLKSRGYVKEQFAWRHYYWYLTNEGAQYLREYLHLPSEIVPSTLKRQAPKESRPGRAAAPRREPREGEGDRAAYRKAPGDGDKAGDAGPGSAPMEFRGGFGRGKPAQ</sequence>
<organism evidence="8">
    <name type="scientific">Pseudodiaptomus poplesia</name>
    <dbReference type="NCBI Taxonomy" id="213370"/>
    <lineage>
        <taxon>Eukaryota</taxon>
        <taxon>Metazoa</taxon>
        <taxon>Ecdysozoa</taxon>
        <taxon>Arthropoda</taxon>
        <taxon>Crustacea</taxon>
        <taxon>Multicrustacea</taxon>
        <taxon>Hexanauplia</taxon>
        <taxon>Copepoda</taxon>
        <taxon>Calanoida</taxon>
        <taxon>Pseudodiaptomidae</taxon>
        <taxon>Pseudodiaptomus</taxon>
    </lineage>
</organism>
<comment type="similarity">
    <text evidence="2">Belongs to the eukaryotic ribosomal protein eS10 family.</text>
</comment>
<proteinExistence type="evidence at transcript level"/>
<dbReference type="GO" id="GO:0002181">
    <property type="term" value="P:cytoplasmic translation"/>
    <property type="evidence" value="ECO:0007669"/>
    <property type="project" value="UniProtKB-ARBA"/>
</dbReference>
<feature type="compositionally biased region" description="Gly residues" evidence="6">
    <location>
        <begin position="146"/>
        <end position="155"/>
    </location>
</feature>
<evidence type="ECO:0000256" key="2">
    <source>
        <dbReference type="ARBA" id="ARBA00007278"/>
    </source>
</evidence>
<keyword evidence="3" id="KW-0963">Cytoplasm</keyword>
<reference evidence="8" key="1">
    <citation type="journal article" date="2015" name="Sci. Rep.">
        <title>Spliced leader RNA trans-splicing discovered in copepods.</title>
        <authorList>
            <person name="Yang F."/>
            <person name="Xu D."/>
            <person name="Zhuang Y."/>
            <person name="Yi X."/>
            <person name="Huang Y."/>
            <person name="Chen H."/>
            <person name="Lin S."/>
            <person name="Campbell D.A."/>
            <person name="Sturm N.R."/>
            <person name="Liu G."/>
            <person name="Zhang H."/>
        </authorList>
    </citation>
    <scope>NUCLEOTIDE SEQUENCE</scope>
</reference>
<keyword evidence="4 8" id="KW-0689">Ribosomal protein</keyword>
<dbReference type="GO" id="GO:0003735">
    <property type="term" value="F:structural constituent of ribosome"/>
    <property type="evidence" value="ECO:0007669"/>
    <property type="project" value="TreeGrafter"/>
</dbReference>
<evidence type="ECO:0000256" key="1">
    <source>
        <dbReference type="ARBA" id="ARBA00004496"/>
    </source>
</evidence>
<dbReference type="InterPro" id="IPR036388">
    <property type="entry name" value="WH-like_DNA-bd_sf"/>
</dbReference>
<feature type="domain" description="Plectin/eS10 N-terminal" evidence="7">
    <location>
        <begin position="3"/>
        <end position="95"/>
    </location>
</feature>
<dbReference type="PANTHER" id="PTHR12146:SF0">
    <property type="entry name" value="RIBOSOMAL PROTEIN S10"/>
    <property type="match status" value="1"/>
</dbReference>
<dbReference type="GO" id="GO:0003723">
    <property type="term" value="F:RNA binding"/>
    <property type="evidence" value="ECO:0007669"/>
    <property type="project" value="TreeGrafter"/>
</dbReference>
<evidence type="ECO:0000256" key="3">
    <source>
        <dbReference type="ARBA" id="ARBA00022490"/>
    </source>
</evidence>
<feature type="region of interest" description="Disordered" evidence="6">
    <location>
        <begin position="89"/>
        <end position="155"/>
    </location>
</feature>
<comment type="subcellular location">
    <subcellularLocation>
        <location evidence="1">Cytoplasm</location>
    </subcellularLocation>
</comment>
<evidence type="ECO:0000256" key="5">
    <source>
        <dbReference type="ARBA" id="ARBA00023274"/>
    </source>
</evidence>
<dbReference type="FunFam" id="1.10.10.10:FF:000025">
    <property type="entry name" value="40S ribosomal protein S10"/>
    <property type="match status" value="1"/>
</dbReference>
<dbReference type="Gene3D" id="1.10.10.10">
    <property type="entry name" value="Winged helix-like DNA-binding domain superfamily/Winged helix DNA-binding domain"/>
    <property type="match status" value="1"/>
</dbReference>
<dbReference type="InterPro" id="IPR005326">
    <property type="entry name" value="Plectin_eS10_N"/>
</dbReference>
<accession>A0A0U2UFL8</accession>
<protein>
    <submittedName>
        <fullName evidence="8">40S ribosomal protein S10</fullName>
    </submittedName>
</protein>
<feature type="compositionally biased region" description="Basic and acidic residues" evidence="6">
    <location>
        <begin position="96"/>
        <end position="133"/>
    </location>
</feature>
<evidence type="ECO:0000313" key="8">
    <source>
        <dbReference type="EMBL" id="ALS04587.1"/>
    </source>
</evidence>
<dbReference type="GO" id="GO:0022627">
    <property type="term" value="C:cytosolic small ribosomal subunit"/>
    <property type="evidence" value="ECO:0007669"/>
    <property type="project" value="TreeGrafter"/>
</dbReference>
<dbReference type="InterPro" id="IPR037447">
    <property type="entry name" value="Ribosomal_eS10"/>
</dbReference>
<dbReference type="AlphaFoldDB" id="A0A0U2UFL8"/>
<evidence type="ECO:0000256" key="4">
    <source>
        <dbReference type="ARBA" id="ARBA00022980"/>
    </source>
</evidence>
<name>A0A0U2UFL8_9MAXI</name>
<dbReference type="EMBL" id="KT754753">
    <property type="protein sequence ID" value="ALS04587.1"/>
    <property type="molecule type" value="mRNA"/>
</dbReference>
<dbReference type="PANTHER" id="PTHR12146">
    <property type="entry name" value="40S RIBOSOMAL PROTEIN S10"/>
    <property type="match status" value="1"/>
</dbReference>
<evidence type="ECO:0000256" key="6">
    <source>
        <dbReference type="SAM" id="MobiDB-lite"/>
    </source>
</evidence>